<dbReference type="RefSeq" id="WP_086745111.1">
    <property type="nucleotide sequence ID" value="NZ_MWPV01000005.1"/>
</dbReference>
<dbReference type="OrthoDB" id="6402293at2"/>
<keyword evidence="1" id="KW-0732">Signal</keyword>
<evidence type="ECO:0000256" key="1">
    <source>
        <dbReference type="SAM" id="SignalP"/>
    </source>
</evidence>
<dbReference type="PROSITE" id="PS51257">
    <property type="entry name" value="PROKAR_LIPOPROTEIN"/>
    <property type="match status" value="1"/>
</dbReference>
<gene>
    <name evidence="2" type="ORF">B1199_15925</name>
</gene>
<proteinExistence type="predicted"/>
<evidence type="ECO:0008006" key="4">
    <source>
        <dbReference type="Google" id="ProtNLM"/>
    </source>
</evidence>
<protein>
    <recommendedName>
        <fullName evidence="4">DUF3718 domain-containing protein</fullName>
    </recommendedName>
</protein>
<evidence type="ECO:0000313" key="2">
    <source>
        <dbReference type="EMBL" id="OUL56856.1"/>
    </source>
</evidence>
<dbReference type="InterPro" id="IPR022193">
    <property type="entry name" value="DUF3718"/>
</dbReference>
<comment type="caution">
    <text evidence="2">The sequence shown here is derived from an EMBL/GenBank/DDBJ whole genome shotgun (WGS) entry which is preliminary data.</text>
</comment>
<keyword evidence="3" id="KW-1185">Reference proteome</keyword>
<name>A0A244CMX2_PSEDV</name>
<organism evidence="2 3">
    <name type="scientific">Pseudoalteromonas ulvae</name>
    <dbReference type="NCBI Taxonomy" id="107327"/>
    <lineage>
        <taxon>Bacteria</taxon>
        <taxon>Pseudomonadati</taxon>
        <taxon>Pseudomonadota</taxon>
        <taxon>Gammaproteobacteria</taxon>
        <taxon>Alteromonadales</taxon>
        <taxon>Pseudoalteromonadaceae</taxon>
        <taxon>Pseudoalteromonas</taxon>
    </lineage>
</organism>
<reference evidence="2 3" key="1">
    <citation type="submission" date="2017-02" db="EMBL/GenBank/DDBJ databases">
        <title>Pseudoalteromonas ulvae TC14 Genome.</title>
        <authorList>
            <person name="Molmeret M."/>
        </authorList>
    </citation>
    <scope>NUCLEOTIDE SEQUENCE [LARGE SCALE GENOMIC DNA]</scope>
    <source>
        <strain evidence="2">TC14</strain>
    </source>
</reference>
<sequence length="121" mass="13195">MNTITKVICFTATTIACLASFTSEAHAKKFVAADSSPSTQLCMAVASNKPINLIKRINDYSMTRKSVSKVVKCNSMPIASFAKVYELDRTGRLLKYENAPSISIKDIAMLDKDNIVIAGSR</sequence>
<feature type="chain" id="PRO_5013212950" description="DUF3718 domain-containing protein" evidence="1">
    <location>
        <begin position="28"/>
        <end position="121"/>
    </location>
</feature>
<dbReference type="AlphaFoldDB" id="A0A244CMX2"/>
<accession>A0A244CMX2</accession>
<dbReference type="EMBL" id="MWPV01000005">
    <property type="protein sequence ID" value="OUL56856.1"/>
    <property type="molecule type" value="Genomic_DNA"/>
</dbReference>
<feature type="signal peptide" evidence="1">
    <location>
        <begin position="1"/>
        <end position="27"/>
    </location>
</feature>
<dbReference type="Proteomes" id="UP000194841">
    <property type="component" value="Unassembled WGS sequence"/>
</dbReference>
<evidence type="ECO:0000313" key="3">
    <source>
        <dbReference type="Proteomes" id="UP000194841"/>
    </source>
</evidence>
<dbReference type="Pfam" id="PF12514">
    <property type="entry name" value="DUF3718"/>
    <property type="match status" value="1"/>
</dbReference>